<proteinExistence type="predicted"/>
<evidence type="ECO:0000313" key="2">
    <source>
        <dbReference type="EMBL" id="RFP59904.1"/>
    </source>
</evidence>
<evidence type="ECO:0000256" key="1">
    <source>
        <dbReference type="SAM" id="Phobius"/>
    </source>
</evidence>
<feature type="transmembrane region" description="Helical" evidence="1">
    <location>
        <begin position="42"/>
        <end position="63"/>
    </location>
</feature>
<protein>
    <recommendedName>
        <fullName evidence="4">Bacterial Pleckstrin homology domain-containing protein</fullName>
    </recommendedName>
</protein>
<keyword evidence="1" id="KW-1133">Transmembrane helix</keyword>
<comment type="caution">
    <text evidence="2">The sequence shown here is derived from an EMBL/GenBank/DDBJ whole genome shotgun (WGS) entry which is preliminary data.</text>
</comment>
<feature type="transmembrane region" description="Helical" evidence="1">
    <location>
        <begin position="83"/>
        <end position="104"/>
    </location>
</feature>
<evidence type="ECO:0008006" key="4">
    <source>
        <dbReference type="Google" id="ProtNLM"/>
    </source>
</evidence>
<keyword evidence="3" id="KW-1185">Reference proteome</keyword>
<evidence type="ECO:0000313" key="3">
    <source>
        <dbReference type="Proteomes" id="UP000262917"/>
    </source>
</evidence>
<dbReference type="EMBL" id="QVPD01000009">
    <property type="protein sequence ID" value="RFP59904.1"/>
    <property type="molecule type" value="Genomic_DNA"/>
</dbReference>
<gene>
    <name evidence="2" type="ORF">D0Y53_09070</name>
</gene>
<keyword evidence="1" id="KW-0812">Transmembrane</keyword>
<name>A0A372DK89_9GAMM</name>
<sequence length="234" mass="25937">MSIRAWSPMSPHGSVRTDVAARTPSIDDPRLQLEPASGRSRLWLLLLTVALPVLLSLLLPLLADGGQPPALRWFADSLAAPEWLDLLLGPLLVAAVTGAIWFALDRLMHRHRLRLDGARLGIVTTFYRQQLALPELRLDAARVIAIDEHPELKPMLKSNGMALPGFRSGWFRSRTFKKLFVASAGGKRLLWLPTTRGHALLLQVRQPQLLLERLRALTADATPVAGMTARPRAR</sequence>
<organism evidence="2 3">
    <name type="scientific">Cognatiluteimonas weifangensis</name>
    <dbReference type="NCBI Taxonomy" id="2303539"/>
    <lineage>
        <taxon>Bacteria</taxon>
        <taxon>Pseudomonadati</taxon>
        <taxon>Pseudomonadota</taxon>
        <taxon>Gammaproteobacteria</taxon>
        <taxon>Lysobacterales</taxon>
        <taxon>Lysobacteraceae</taxon>
        <taxon>Cognatiluteimonas</taxon>
    </lineage>
</organism>
<reference evidence="2 3" key="1">
    <citation type="submission" date="2018-08" db="EMBL/GenBank/DDBJ databases">
        <title>Lysobacter weifangensis sp. nov., a new member of the family 'Xanthomonadaceae', isolated from soil in a farmland.</title>
        <authorList>
            <person name="Zhao H."/>
        </authorList>
    </citation>
    <scope>NUCLEOTIDE SEQUENCE [LARGE SCALE GENOMIC DNA]</scope>
    <source>
        <strain evidence="2 3">WF-2</strain>
    </source>
</reference>
<keyword evidence="1" id="KW-0472">Membrane</keyword>
<dbReference type="AlphaFoldDB" id="A0A372DK89"/>
<accession>A0A372DK89</accession>
<dbReference type="Proteomes" id="UP000262917">
    <property type="component" value="Unassembled WGS sequence"/>
</dbReference>